<gene>
    <name evidence="1" type="ORF">MGWOODY_Clf2743</name>
</gene>
<name>A0A160V8S8_9ZZZZ</name>
<sequence length="49" mass="5832">MKNSQSIFVGWPTPIECRMTDKGVSEVDDSRELKRIGIDKRMYRTRIRM</sequence>
<evidence type="ECO:0000313" key="1">
    <source>
        <dbReference type="EMBL" id="CUV02342.1"/>
    </source>
</evidence>
<reference evidence="1" key="1">
    <citation type="submission" date="2015-10" db="EMBL/GenBank/DDBJ databases">
        <authorList>
            <person name="Gilbert D.G."/>
        </authorList>
    </citation>
    <scope>NUCLEOTIDE SEQUENCE</scope>
</reference>
<dbReference type="EMBL" id="FAXA01000232">
    <property type="protein sequence ID" value="CUV02342.1"/>
    <property type="molecule type" value="Genomic_DNA"/>
</dbReference>
<proteinExistence type="predicted"/>
<protein>
    <submittedName>
        <fullName evidence="1">Uncharacterized protein</fullName>
    </submittedName>
</protein>
<organism evidence="1">
    <name type="scientific">hydrothermal vent metagenome</name>
    <dbReference type="NCBI Taxonomy" id="652676"/>
    <lineage>
        <taxon>unclassified sequences</taxon>
        <taxon>metagenomes</taxon>
        <taxon>ecological metagenomes</taxon>
    </lineage>
</organism>
<dbReference type="AlphaFoldDB" id="A0A160V8S8"/>
<accession>A0A160V8S8</accession>